<feature type="region of interest" description="Disordered" evidence="1">
    <location>
        <begin position="186"/>
        <end position="253"/>
    </location>
</feature>
<protein>
    <submittedName>
        <fullName evidence="4">Methyltransferase type 11 domain-containing protein</fullName>
    </submittedName>
</protein>
<sequence>MPKRVHLRINFCGDSGSTAKVYILAPGDKLPFTNDSVDFVISAHALEHFWDPIKAIKEWLRVVKAGGYVYMDVPHKERTFERVLPRTPLAELLDRHAGKLLPTNPTEDLKPERHKSVWITEDLLELCKHFNWNVVKWRDVDDKVGNVSQWLYANCNTDRIRNSNRNNFDQYIGRNSNRNNFDQYIDGSNNRNNSDQYIGRNSNRNNFDQYIDRSNNRNNSDQYIGRNSNRNNFDQYICRNTNNNNNNTNNDDE</sequence>
<proteinExistence type="predicted"/>
<dbReference type="AlphaFoldDB" id="A0A914H6N8"/>
<dbReference type="Proteomes" id="UP000887572">
    <property type="component" value="Unplaced"/>
</dbReference>
<reference evidence="4" key="1">
    <citation type="submission" date="2022-11" db="UniProtKB">
        <authorList>
            <consortium name="WormBaseParasite"/>
        </authorList>
    </citation>
    <scope>IDENTIFICATION</scope>
</reference>
<dbReference type="GO" id="GO:0008757">
    <property type="term" value="F:S-adenosylmethionine-dependent methyltransferase activity"/>
    <property type="evidence" value="ECO:0007669"/>
    <property type="project" value="InterPro"/>
</dbReference>
<evidence type="ECO:0000313" key="4">
    <source>
        <dbReference type="WBParaSite" id="Gr19_v10_g14188.t2"/>
    </source>
</evidence>
<dbReference type="Pfam" id="PF08241">
    <property type="entry name" value="Methyltransf_11"/>
    <property type="match status" value="1"/>
</dbReference>
<dbReference type="CDD" id="cd02440">
    <property type="entry name" value="AdoMet_MTases"/>
    <property type="match status" value="1"/>
</dbReference>
<dbReference type="SUPFAM" id="SSF53335">
    <property type="entry name" value="S-adenosyl-L-methionine-dependent methyltransferases"/>
    <property type="match status" value="1"/>
</dbReference>
<feature type="compositionally biased region" description="Low complexity" evidence="1">
    <location>
        <begin position="240"/>
        <end position="253"/>
    </location>
</feature>
<organism evidence="3 4">
    <name type="scientific">Globodera rostochiensis</name>
    <name type="common">Golden nematode worm</name>
    <name type="synonym">Heterodera rostochiensis</name>
    <dbReference type="NCBI Taxonomy" id="31243"/>
    <lineage>
        <taxon>Eukaryota</taxon>
        <taxon>Metazoa</taxon>
        <taxon>Ecdysozoa</taxon>
        <taxon>Nematoda</taxon>
        <taxon>Chromadorea</taxon>
        <taxon>Rhabditida</taxon>
        <taxon>Tylenchina</taxon>
        <taxon>Tylenchomorpha</taxon>
        <taxon>Tylenchoidea</taxon>
        <taxon>Heteroderidae</taxon>
        <taxon>Heteroderinae</taxon>
        <taxon>Globodera</taxon>
    </lineage>
</organism>
<dbReference type="InterPro" id="IPR013216">
    <property type="entry name" value="Methyltransf_11"/>
</dbReference>
<name>A0A914H6N8_GLORO</name>
<feature type="compositionally biased region" description="Polar residues" evidence="1">
    <location>
        <begin position="216"/>
        <end position="234"/>
    </location>
</feature>
<keyword evidence="3" id="KW-1185">Reference proteome</keyword>
<evidence type="ECO:0000259" key="2">
    <source>
        <dbReference type="Pfam" id="PF08241"/>
    </source>
</evidence>
<evidence type="ECO:0000313" key="3">
    <source>
        <dbReference type="Proteomes" id="UP000887572"/>
    </source>
</evidence>
<dbReference type="WBParaSite" id="Gr19_v10_g14188.t2">
    <property type="protein sequence ID" value="Gr19_v10_g14188.t2"/>
    <property type="gene ID" value="Gr19_v10_g14188"/>
</dbReference>
<evidence type="ECO:0000256" key="1">
    <source>
        <dbReference type="SAM" id="MobiDB-lite"/>
    </source>
</evidence>
<feature type="compositionally biased region" description="Polar residues" evidence="1">
    <location>
        <begin position="186"/>
        <end position="209"/>
    </location>
</feature>
<accession>A0A914H6N8</accession>
<feature type="domain" description="Methyltransferase type 11" evidence="2">
    <location>
        <begin position="22"/>
        <end position="70"/>
    </location>
</feature>
<dbReference type="InterPro" id="IPR029063">
    <property type="entry name" value="SAM-dependent_MTases_sf"/>
</dbReference>
<dbReference type="Gene3D" id="3.40.50.150">
    <property type="entry name" value="Vaccinia Virus protein VP39"/>
    <property type="match status" value="1"/>
</dbReference>